<evidence type="ECO:0000313" key="3">
    <source>
        <dbReference type="Proteomes" id="UP001295423"/>
    </source>
</evidence>
<evidence type="ECO:0000256" key="1">
    <source>
        <dbReference type="SAM" id="SignalP"/>
    </source>
</evidence>
<name>A0AAD2CYL9_9STRA</name>
<protein>
    <recommendedName>
        <fullName evidence="4">GH18 domain-containing protein</fullName>
    </recommendedName>
</protein>
<organism evidence="2 3">
    <name type="scientific">Cylindrotheca closterium</name>
    <dbReference type="NCBI Taxonomy" id="2856"/>
    <lineage>
        <taxon>Eukaryota</taxon>
        <taxon>Sar</taxon>
        <taxon>Stramenopiles</taxon>
        <taxon>Ochrophyta</taxon>
        <taxon>Bacillariophyta</taxon>
        <taxon>Bacillariophyceae</taxon>
        <taxon>Bacillariophycidae</taxon>
        <taxon>Bacillariales</taxon>
        <taxon>Bacillariaceae</taxon>
        <taxon>Cylindrotheca</taxon>
    </lineage>
</organism>
<evidence type="ECO:0000313" key="2">
    <source>
        <dbReference type="EMBL" id="CAJ1942350.1"/>
    </source>
</evidence>
<proteinExistence type="predicted"/>
<gene>
    <name evidence="2" type="ORF">CYCCA115_LOCUS7903</name>
</gene>
<dbReference type="SUPFAM" id="SSF51445">
    <property type="entry name" value="(Trans)glycosidases"/>
    <property type="match status" value="1"/>
</dbReference>
<dbReference type="Proteomes" id="UP001295423">
    <property type="component" value="Unassembled WGS sequence"/>
</dbReference>
<comment type="caution">
    <text evidence="2">The sequence shown here is derived from an EMBL/GenBank/DDBJ whole genome shotgun (WGS) entry which is preliminary data.</text>
</comment>
<feature type="signal peptide" evidence="1">
    <location>
        <begin position="1"/>
        <end position="24"/>
    </location>
</feature>
<reference evidence="2" key="1">
    <citation type="submission" date="2023-08" db="EMBL/GenBank/DDBJ databases">
        <authorList>
            <person name="Audoor S."/>
            <person name="Bilcke G."/>
        </authorList>
    </citation>
    <scope>NUCLEOTIDE SEQUENCE</scope>
</reference>
<keyword evidence="1" id="KW-0732">Signal</keyword>
<dbReference type="InterPro" id="IPR017853">
    <property type="entry name" value="GH"/>
</dbReference>
<feature type="chain" id="PRO_5042231479" description="GH18 domain-containing protein" evidence="1">
    <location>
        <begin position="25"/>
        <end position="377"/>
    </location>
</feature>
<dbReference type="EMBL" id="CAKOGP040001112">
    <property type="protein sequence ID" value="CAJ1942350.1"/>
    <property type="molecule type" value="Genomic_DNA"/>
</dbReference>
<evidence type="ECO:0008006" key="4">
    <source>
        <dbReference type="Google" id="ProtNLM"/>
    </source>
</evidence>
<dbReference type="AlphaFoldDB" id="A0AAD2CYL9"/>
<accession>A0AAD2CYL9</accession>
<keyword evidence="3" id="KW-1185">Reference proteome</keyword>
<dbReference type="Gene3D" id="3.20.20.80">
    <property type="entry name" value="Glycosidases"/>
    <property type="match status" value="1"/>
</dbReference>
<sequence>MEILPLLFRIINLAVAFLSTSAHGSHNEIVIDENDNETIRPLPSKVIVGYSHLCDDGKAETAIRDGVNVLIWSFMGIDSRTGATGNLNLECIRKLISDMDEEGYDDTVHLVSFGGWDGQHLDETIDAKVWFHIWRQEVGTIFHGLDFDLEGNDDLSSPRNEFSLETLDMMGRICQLAKQDGFIVSMAPPQSYLDISTSRFSRFVNLTHPDRHWHSDFQYFGANVYAHTLAKYGDYVDLVQIQFYESYARAAMEVLYHKISPEGYLSFYNLHLVGKNETFLVNFESDPLVGLPSQDVALPLSKLVWGFGNGWVDTPNDKNVYFPPDSIAAAYNALKELRIEPRGFMFWCVGEEGRNGVYYAKALNEVLHIRSSPGAEA</sequence>